<dbReference type="GO" id="GO:0005886">
    <property type="term" value="C:plasma membrane"/>
    <property type="evidence" value="ECO:0007669"/>
    <property type="project" value="UniProtKB-SubCell"/>
</dbReference>
<evidence type="ECO:0000256" key="6">
    <source>
        <dbReference type="SAM" id="Phobius"/>
    </source>
</evidence>
<evidence type="ECO:0000313" key="10">
    <source>
        <dbReference type="Proteomes" id="UP001500962"/>
    </source>
</evidence>
<dbReference type="KEGG" id="hdo:MUK72_10655"/>
<evidence type="ECO:0000256" key="1">
    <source>
        <dbReference type="ARBA" id="ARBA00004651"/>
    </source>
</evidence>
<feature type="transmembrane region" description="Helical" evidence="6">
    <location>
        <begin position="436"/>
        <end position="456"/>
    </location>
</feature>
<keyword evidence="5 6" id="KW-0472">Membrane</keyword>
<dbReference type="InterPro" id="IPR050833">
    <property type="entry name" value="Poly_Biosynth_Transport"/>
</dbReference>
<feature type="transmembrane region" description="Helical" evidence="6">
    <location>
        <begin position="316"/>
        <end position="334"/>
    </location>
</feature>
<dbReference type="Pfam" id="PF01943">
    <property type="entry name" value="Polysacc_synt"/>
    <property type="match status" value="1"/>
</dbReference>
<evidence type="ECO:0000313" key="8">
    <source>
        <dbReference type="EMBL" id="UOO94425.1"/>
    </source>
</evidence>
<feature type="transmembrane region" description="Helical" evidence="6">
    <location>
        <begin position="244"/>
        <end position="265"/>
    </location>
</feature>
<proteinExistence type="predicted"/>
<feature type="transmembrane region" description="Helical" evidence="6">
    <location>
        <begin position="109"/>
        <end position="130"/>
    </location>
</feature>
<evidence type="ECO:0000256" key="2">
    <source>
        <dbReference type="ARBA" id="ARBA00022475"/>
    </source>
</evidence>
<reference evidence="7" key="1">
    <citation type="journal article" date="2014" name="Int. J. Syst. Evol. Microbiol.">
        <title>Complete genome sequence of Corynebacterium casei LMG S-19264T (=DSM 44701T), isolated from a smear-ripened cheese.</title>
        <authorList>
            <consortium name="US DOE Joint Genome Institute (JGI-PGF)"/>
            <person name="Walter F."/>
            <person name="Albersmeier A."/>
            <person name="Kalinowski J."/>
            <person name="Ruckert C."/>
        </authorList>
    </citation>
    <scope>NUCLEOTIDE SEQUENCE</scope>
    <source>
        <strain evidence="7">JCM 12289</strain>
    </source>
</reference>
<keyword evidence="3 6" id="KW-0812">Transmembrane</keyword>
<dbReference type="EMBL" id="BAAADN010000002">
    <property type="protein sequence ID" value="GAA0450380.1"/>
    <property type="molecule type" value="Genomic_DNA"/>
</dbReference>
<feature type="transmembrane region" description="Helical" evidence="6">
    <location>
        <begin position="372"/>
        <end position="397"/>
    </location>
</feature>
<dbReference type="AlphaFoldDB" id="A0AAV3SB81"/>
<protein>
    <submittedName>
        <fullName evidence="7">Lipopolysaccharide biosynthesis protein</fullName>
    </submittedName>
    <submittedName>
        <fullName evidence="8">Polysaccharide biosynthesis C-terminal domain-containing protein</fullName>
    </submittedName>
</protein>
<dbReference type="Proteomes" id="UP000830542">
    <property type="component" value="Chromosome"/>
</dbReference>
<sequence>MRIGQTSIVNFLSQIATSVFGFVVTVYLARELGDAVLGNYFLVVSVLVWLKVLGGQGIQMAIRKRVSEGESEGAFFGAGLAVQLAAFVVLAGGVLVFREPLNEYLRTDAAFGLLALLATGLLLWQVRAALEGRHRVALSSLLGPFDRTARGALQIGVVAVGFGTVGWLLGGYVVAELLTGLIGLSLLAIRPRLPTREQLRSLLEYAKYSWFSGIESRTFASMDTLVLAIPAFAISSGQIGVYEVAWNLASVLAVFGASVSTTLFPAISELSSAGEDGIEGLIDDAVAYSGLFVIPGLVGCAVVGRRVLAIYGAEFTRGYTILLVLVAARLLYVYQSQFTNVLAAIDRPDSAFRVNVTFVATNLVLNVALVALVGWLGAAVATATSATVGLVLSYWYLRQYVTIPIPVGELASQVLAAVAMGAVVFVARGFAGAGVAWTVALVAVGGGAYFATLTVLSRRFRATVRRNLPAVG</sequence>
<dbReference type="PANTHER" id="PTHR30250">
    <property type="entry name" value="PST FAMILY PREDICTED COLANIC ACID TRANSPORTER"/>
    <property type="match status" value="1"/>
</dbReference>
<reference evidence="7" key="3">
    <citation type="submission" date="2023-12" db="EMBL/GenBank/DDBJ databases">
        <authorList>
            <person name="Sun Q."/>
            <person name="Inoue M."/>
        </authorList>
    </citation>
    <scope>NUCLEOTIDE SEQUENCE</scope>
    <source>
        <strain evidence="7">JCM 12289</strain>
    </source>
</reference>
<evidence type="ECO:0000256" key="3">
    <source>
        <dbReference type="ARBA" id="ARBA00022692"/>
    </source>
</evidence>
<feature type="transmembrane region" description="Helical" evidence="6">
    <location>
        <begin position="7"/>
        <end position="29"/>
    </location>
</feature>
<name>A0AAV3SB81_HALDO</name>
<evidence type="ECO:0000256" key="4">
    <source>
        <dbReference type="ARBA" id="ARBA00022989"/>
    </source>
</evidence>
<dbReference type="PANTHER" id="PTHR30250:SF28">
    <property type="entry name" value="POLYSACCHARIDE BIOSYNTHESIS PROTEIN"/>
    <property type="match status" value="1"/>
</dbReference>
<keyword evidence="2" id="KW-1003">Cell membrane</keyword>
<feature type="transmembrane region" description="Helical" evidence="6">
    <location>
        <begin position="151"/>
        <end position="169"/>
    </location>
</feature>
<dbReference type="InterPro" id="IPR002797">
    <property type="entry name" value="Polysacc_synth"/>
</dbReference>
<keyword evidence="4 6" id="KW-1133">Transmembrane helix</keyword>
<evidence type="ECO:0000313" key="7">
    <source>
        <dbReference type="EMBL" id="GAA0450380.1"/>
    </source>
</evidence>
<comment type="subcellular location">
    <subcellularLocation>
        <location evidence="1">Cell membrane</location>
        <topology evidence="1">Multi-pass membrane protein</topology>
    </subcellularLocation>
</comment>
<evidence type="ECO:0000256" key="5">
    <source>
        <dbReference type="ARBA" id="ARBA00023136"/>
    </source>
</evidence>
<reference evidence="8" key="2">
    <citation type="submission" date="2022-04" db="EMBL/GenBank/DDBJ databases">
        <title>Sequencing and genomic assembly of Halococcus dombrowskii.</title>
        <authorList>
            <person name="Lim S.W."/>
            <person name="MacLea K.S."/>
        </authorList>
    </citation>
    <scope>NUCLEOTIDE SEQUENCE</scope>
    <source>
        <strain evidence="8">H4</strain>
    </source>
</reference>
<dbReference type="GeneID" id="71762313"/>
<dbReference type="RefSeq" id="WP_244700175.1">
    <property type="nucleotide sequence ID" value="NZ_BAAADN010000002.1"/>
</dbReference>
<feature type="transmembrane region" description="Helical" evidence="6">
    <location>
        <begin position="35"/>
        <end position="53"/>
    </location>
</feature>
<feature type="transmembrane region" description="Helical" evidence="6">
    <location>
        <begin position="409"/>
        <end position="430"/>
    </location>
</feature>
<dbReference type="EMBL" id="CP095005">
    <property type="protein sequence ID" value="UOO94425.1"/>
    <property type="molecule type" value="Genomic_DNA"/>
</dbReference>
<feature type="transmembrane region" description="Helical" evidence="6">
    <location>
        <begin position="74"/>
        <end position="97"/>
    </location>
</feature>
<dbReference type="Proteomes" id="UP001500962">
    <property type="component" value="Unassembled WGS sequence"/>
</dbReference>
<keyword evidence="9" id="KW-1185">Reference proteome</keyword>
<organism evidence="7 10">
    <name type="scientific">Halococcus dombrowskii</name>
    <dbReference type="NCBI Taxonomy" id="179637"/>
    <lineage>
        <taxon>Archaea</taxon>
        <taxon>Methanobacteriati</taxon>
        <taxon>Methanobacteriota</taxon>
        <taxon>Stenosarchaea group</taxon>
        <taxon>Halobacteria</taxon>
        <taxon>Halobacteriales</taxon>
        <taxon>Halococcaceae</taxon>
        <taxon>Halococcus</taxon>
    </lineage>
</organism>
<feature type="transmembrane region" description="Helical" evidence="6">
    <location>
        <begin position="285"/>
        <end position="304"/>
    </location>
</feature>
<gene>
    <name evidence="7" type="ORF">GCM10008985_02430</name>
    <name evidence="8" type="ORF">MUK72_10655</name>
</gene>
<accession>A0AAV3SB81</accession>
<evidence type="ECO:0000313" key="9">
    <source>
        <dbReference type="Proteomes" id="UP000830542"/>
    </source>
</evidence>